<feature type="region of interest" description="Disordered" evidence="8">
    <location>
        <begin position="479"/>
        <end position="501"/>
    </location>
</feature>
<accession>A0A8K0DIX8</accession>
<comment type="caution">
    <text evidence="11">The sequence shown here is derived from an EMBL/GenBank/DDBJ whole genome shotgun (WGS) entry which is preliminary data.</text>
</comment>
<evidence type="ECO:0000256" key="7">
    <source>
        <dbReference type="PROSITE-ProRule" id="PRU00104"/>
    </source>
</evidence>
<feature type="compositionally biased region" description="Basic and acidic residues" evidence="8">
    <location>
        <begin position="729"/>
        <end position="740"/>
    </location>
</feature>
<feature type="active site" description="Glycyl thioester intermediate" evidence="7">
    <location>
        <position position="1467"/>
    </location>
</feature>
<evidence type="ECO:0000256" key="8">
    <source>
        <dbReference type="SAM" id="MobiDB-lite"/>
    </source>
</evidence>
<dbReference type="GO" id="GO:0016567">
    <property type="term" value="P:protein ubiquitination"/>
    <property type="evidence" value="ECO:0007669"/>
    <property type="project" value="UniProtKB-UniPathway"/>
</dbReference>
<evidence type="ECO:0000256" key="3">
    <source>
        <dbReference type="ARBA" id="ARBA00012485"/>
    </source>
</evidence>
<dbReference type="GO" id="GO:0048814">
    <property type="term" value="P:regulation of dendrite morphogenesis"/>
    <property type="evidence" value="ECO:0007669"/>
    <property type="project" value="TreeGrafter"/>
</dbReference>
<feature type="region of interest" description="Disordered" evidence="8">
    <location>
        <begin position="267"/>
        <end position="313"/>
    </location>
</feature>
<dbReference type="PROSITE" id="PS50020">
    <property type="entry name" value="WW_DOMAIN_2"/>
    <property type="match status" value="2"/>
</dbReference>
<feature type="region of interest" description="Disordered" evidence="8">
    <location>
        <begin position="325"/>
        <end position="357"/>
    </location>
</feature>
<feature type="region of interest" description="Disordered" evidence="8">
    <location>
        <begin position="1"/>
        <end position="24"/>
    </location>
</feature>
<dbReference type="GO" id="GO:0006511">
    <property type="term" value="P:ubiquitin-dependent protein catabolic process"/>
    <property type="evidence" value="ECO:0007669"/>
    <property type="project" value="TreeGrafter"/>
</dbReference>
<feature type="region of interest" description="Disordered" evidence="8">
    <location>
        <begin position="610"/>
        <end position="632"/>
    </location>
</feature>
<dbReference type="EC" id="2.3.2.26" evidence="3"/>
<feature type="region of interest" description="Disordered" evidence="8">
    <location>
        <begin position="528"/>
        <end position="566"/>
    </location>
</feature>
<dbReference type="GO" id="GO:0005737">
    <property type="term" value="C:cytoplasm"/>
    <property type="evidence" value="ECO:0007669"/>
    <property type="project" value="TreeGrafter"/>
</dbReference>
<dbReference type="SUPFAM" id="SSF51045">
    <property type="entry name" value="WW domain"/>
    <property type="match status" value="2"/>
</dbReference>
<feature type="region of interest" description="Disordered" evidence="8">
    <location>
        <begin position="729"/>
        <end position="759"/>
    </location>
</feature>
<dbReference type="Gene3D" id="2.20.70.10">
    <property type="match status" value="2"/>
</dbReference>
<dbReference type="Gene3D" id="3.30.2410.10">
    <property type="entry name" value="Hect, E3 ligase catalytic domain"/>
    <property type="match status" value="1"/>
</dbReference>
<feature type="domain" description="WW" evidence="9">
    <location>
        <begin position="787"/>
        <end position="820"/>
    </location>
</feature>
<comment type="catalytic activity">
    <reaction evidence="1">
        <text>S-ubiquitinyl-[E2 ubiquitin-conjugating enzyme]-L-cysteine + [acceptor protein]-L-lysine = [E2 ubiquitin-conjugating enzyme]-L-cysteine + N(6)-ubiquitinyl-[acceptor protein]-L-lysine.</text>
        <dbReference type="EC" id="2.3.2.26"/>
    </reaction>
</comment>
<dbReference type="FunFam" id="3.30.2160.10:FF:000001">
    <property type="entry name" value="E3 ubiquitin-protein ligase NEDD4-like"/>
    <property type="match status" value="1"/>
</dbReference>
<dbReference type="Pfam" id="PF00632">
    <property type="entry name" value="HECT"/>
    <property type="match status" value="1"/>
</dbReference>
<evidence type="ECO:0000313" key="11">
    <source>
        <dbReference type="EMBL" id="KAF2904146.1"/>
    </source>
</evidence>
<dbReference type="GO" id="GO:0009966">
    <property type="term" value="P:regulation of signal transduction"/>
    <property type="evidence" value="ECO:0007669"/>
    <property type="project" value="UniProtKB-ARBA"/>
</dbReference>
<comment type="pathway">
    <text evidence="2">Protein modification; protein ubiquitination.</text>
</comment>
<evidence type="ECO:0000256" key="2">
    <source>
        <dbReference type="ARBA" id="ARBA00004906"/>
    </source>
</evidence>
<dbReference type="InterPro" id="IPR050409">
    <property type="entry name" value="E3_ubiq-protein_ligase"/>
</dbReference>
<evidence type="ECO:0000256" key="6">
    <source>
        <dbReference type="ARBA" id="ARBA00022786"/>
    </source>
</evidence>
<dbReference type="FunFam" id="3.30.2410.10:FF:000002">
    <property type="entry name" value="E3 ubiquitin-protein ligase HECW2"/>
    <property type="match status" value="1"/>
</dbReference>
<dbReference type="SUPFAM" id="SSF56204">
    <property type="entry name" value="Hect, E3 ligase catalytic domain"/>
    <property type="match status" value="1"/>
</dbReference>
<name>A0A8K0DIX8_IGNLU</name>
<feature type="domain" description="WW" evidence="9">
    <location>
        <begin position="929"/>
        <end position="962"/>
    </location>
</feature>
<feature type="compositionally biased region" description="Polar residues" evidence="8">
    <location>
        <begin position="267"/>
        <end position="277"/>
    </location>
</feature>
<feature type="compositionally biased region" description="Polar residues" evidence="8">
    <location>
        <begin position="1"/>
        <end position="11"/>
    </location>
</feature>
<dbReference type="FunFam" id="3.90.1750.10:FF:000079">
    <property type="entry name" value="E3 ubiquitin-protein ligase"/>
    <property type="match status" value="1"/>
</dbReference>
<reference evidence="11" key="1">
    <citation type="submission" date="2019-08" db="EMBL/GenBank/DDBJ databases">
        <title>The genome of the North American firefly Photinus pyralis.</title>
        <authorList>
            <consortium name="Photinus pyralis genome working group"/>
            <person name="Fallon T.R."/>
            <person name="Sander Lower S.E."/>
            <person name="Weng J.-K."/>
        </authorList>
    </citation>
    <scope>NUCLEOTIDE SEQUENCE</scope>
    <source>
        <strain evidence="11">TRF0915ILg1</strain>
        <tissue evidence="11">Whole body</tissue>
    </source>
</reference>
<evidence type="ECO:0000259" key="9">
    <source>
        <dbReference type="PROSITE" id="PS50020"/>
    </source>
</evidence>
<dbReference type="InterPro" id="IPR000569">
    <property type="entry name" value="HECT_dom"/>
</dbReference>
<dbReference type="OrthoDB" id="5987976at2759"/>
<sequence length="1499" mass="168110">MDASTMAQNLENIEDNENKCDNNASPSVEDSCQFLKCNSKETESSHEPSISSATLINNAGCDLVNKHSTLKRTTNNASAIFSDKTDNCEGEGTCSSQIDTEIANNIIYTNNNKCDDNSGGKLFAEQGDDGTWMLKWQIEEQQENDFIALCWFDPCPQSRLSDSTSAEECLARQNVCGRKQSTMWLLDLPHAHNDCGKLLCFRYYGGATLDCLAQTEPLIIKEPTDKFRKFIKIKQKAKCNGIENDAFQDEPVLLPLKTSSSLEDLRLNTTPKDQIQSGVKKKPVTGLRRSESTSMSGVKKKIRHNVSTPKSPSKEYYQIWAATSASADDKGGSDPTSTNSLLDEEAAPPLPPRTLHRPLERSNAVNGLFTPPAVLRSHKPKKIQKPEDTFGFELIDTDEILKRHNQSCEATTSSNTGAVDLNSSCSSKHKLKTTLLENSKTLIGSDNYITTVLMKNLELDSGVMTSPCKEQSNITAHISLESKESQSSVSTHSTSSLDSMDNDAKSELMQKPHKPLTRQTSNSNIAISQSCDCDAPPMDLHEKLSGTSEESISDEASAKVSSLATPLHVPSERKSLEMVDKQGFSSPLVKPQLKALSRVASATNHVLVCPPTPTHHARRLKNSDSLRPPTLKNTEHNLELPVEGQEVIPSPEIRLADICSLDTLNGWAACNGATSVLNSDSESGAHVENPKVENRNGHPVLRKPEVVLQYKENPRLSLRALTELHNFDSRSPEVRSKDIARSSSRSGEASGGIPLPLRHLTSTRLPSIPERTPRVLAVTEIPGEQEEPLPPSWEARMDSHGRVFYIDHATRTTSWQRPGGGAAIVPIGGGAEQQRRQLDRRYQSIRRTISSHQVEEADYSAIPPGCRLLTRPDFFTILHMNQDALSLYNRNGTLKHMIVRIRRDPATFEKYQHNKDLVALVNMFADTTQDLPNGWDAKKDRNSKQFFIDHNNRRTSYMDPRLPTEPAVYSSRRFGEDNQGAPVPPPRPSTASTFVPTNTGLEIPIAYNDKVVAFLRQPNIFDILRERHPPVGTSSSLRDKINAVRVDGTAALDRLSHDIHLTILLSLFEQEIMSYVPAVTTTPGSTGGRSPRGSPQPSPVASPGLSRHRAPAPHRRDFEAKLRNFYRKLESKGYGQGPGKFKLHIRRDHLLEDAFRRIMSANKKELQKGKLCVVWDNEEGLDYGGPSREFFFLLSRELFNPYYGLFEYSANDTYTVQVSPMSAFVDNYHEWFRFSGRVLGLALVHQYLLDAFFTRPFYKALLRLPVALSDLESLDFEFHQSLQWIRENDVSMQGELELTFSVTEEVFGQVLERELKPGGRNVPVTEKNKKEYLERVVRWRLERGVSEQTECLVRGFYEVVDPRLVSVFDARELELVMAGTAEIDLVDWRQNTEYRGGYHDQHPVVVWFWQAIERFTNEQRLRLLQFVTGTSSIPYEGFAALRGSIGPRKFCIEKWGKPNSLPRAHTCFNRLDLPPYPTIEVLYEKLLLAVEETNTFGIE</sequence>
<dbReference type="CDD" id="cd00078">
    <property type="entry name" value="HECTc"/>
    <property type="match status" value="1"/>
</dbReference>
<dbReference type="PROSITE" id="PS50237">
    <property type="entry name" value="HECT"/>
    <property type="match status" value="1"/>
</dbReference>
<dbReference type="FunFam" id="3.90.1750.10:FF:000036">
    <property type="entry name" value="E3 ubiquitin-protein ligase HECW2"/>
    <property type="match status" value="1"/>
</dbReference>
<keyword evidence="6 7" id="KW-0833">Ubl conjugation pathway</keyword>
<evidence type="ECO:0000259" key="10">
    <source>
        <dbReference type="PROSITE" id="PS50237"/>
    </source>
</evidence>
<keyword evidence="5" id="KW-0677">Repeat</keyword>
<dbReference type="InterPro" id="IPR036020">
    <property type="entry name" value="WW_dom_sf"/>
</dbReference>
<dbReference type="PANTHER" id="PTHR11254">
    <property type="entry name" value="HECT DOMAIN UBIQUITIN-PROTEIN LIGASE"/>
    <property type="match status" value="1"/>
</dbReference>
<evidence type="ECO:0000313" key="12">
    <source>
        <dbReference type="Proteomes" id="UP000801492"/>
    </source>
</evidence>
<dbReference type="Proteomes" id="UP000801492">
    <property type="component" value="Unassembled WGS sequence"/>
</dbReference>
<dbReference type="InterPro" id="IPR035983">
    <property type="entry name" value="Hect_E3_ubiquitin_ligase"/>
</dbReference>
<dbReference type="EMBL" id="VTPC01000842">
    <property type="protein sequence ID" value="KAF2904146.1"/>
    <property type="molecule type" value="Genomic_DNA"/>
</dbReference>
<dbReference type="UniPathway" id="UPA00143"/>
<proteinExistence type="predicted"/>
<dbReference type="Gene3D" id="3.30.2160.10">
    <property type="entry name" value="Hect, E3 ligase catalytic domain"/>
    <property type="match status" value="1"/>
</dbReference>
<dbReference type="CDD" id="cd00201">
    <property type="entry name" value="WW"/>
    <property type="match status" value="2"/>
</dbReference>
<keyword evidence="12" id="KW-1185">Reference proteome</keyword>
<dbReference type="SMART" id="SM00456">
    <property type="entry name" value="WW"/>
    <property type="match status" value="2"/>
</dbReference>
<feature type="domain" description="HECT" evidence="10">
    <location>
        <begin position="1162"/>
        <end position="1499"/>
    </location>
</feature>
<organism evidence="11 12">
    <name type="scientific">Ignelater luminosus</name>
    <name type="common">Cucubano</name>
    <name type="synonym">Pyrophorus luminosus</name>
    <dbReference type="NCBI Taxonomy" id="2038154"/>
    <lineage>
        <taxon>Eukaryota</taxon>
        <taxon>Metazoa</taxon>
        <taxon>Ecdysozoa</taxon>
        <taxon>Arthropoda</taxon>
        <taxon>Hexapoda</taxon>
        <taxon>Insecta</taxon>
        <taxon>Pterygota</taxon>
        <taxon>Neoptera</taxon>
        <taxon>Endopterygota</taxon>
        <taxon>Coleoptera</taxon>
        <taxon>Polyphaga</taxon>
        <taxon>Elateriformia</taxon>
        <taxon>Elateroidea</taxon>
        <taxon>Elateridae</taxon>
        <taxon>Agrypninae</taxon>
        <taxon>Pyrophorini</taxon>
        <taxon>Ignelater</taxon>
    </lineage>
</organism>
<dbReference type="Gene3D" id="3.90.1750.10">
    <property type="entry name" value="Hect, E3 ligase catalytic domains"/>
    <property type="match status" value="1"/>
</dbReference>
<dbReference type="InterPro" id="IPR001202">
    <property type="entry name" value="WW_dom"/>
</dbReference>
<feature type="region of interest" description="Disordered" evidence="8">
    <location>
        <begin position="1079"/>
        <end position="1113"/>
    </location>
</feature>
<gene>
    <name evidence="11" type="ORF">ILUMI_02035</name>
</gene>
<keyword evidence="4" id="KW-0808">Transferase</keyword>
<evidence type="ECO:0000256" key="1">
    <source>
        <dbReference type="ARBA" id="ARBA00000885"/>
    </source>
</evidence>
<dbReference type="Pfam" id="PF18436">
    <property type="entry name" value="HECW1_helix"/>
    <property type="match status" value="1"/>
</dbReference>
<feature type="region of interest" description="Disordered" evidence="8">
    <location>
        <begin position="972"/>
        <end position="995"/>
    </location>
</feature>
<feature type="compositionally biased region" description="Low complexity" evidence="8">
    <location>
        <begin position="741"/>
        <end position="752"/>
    </location>
</feature>
<evidence type="ECO:0000256" key="4">
    <source>
        <dbReference type="ARBA" id="ARBA00022679"/>
    </source>
</evidence>
<feature type="compositionally biased region" description="Low complexity" evidence="8">
    <location>
        <begin position="485"/>
        <end position="499"/>
    </location>
</feature>
<protein>
    <recommendedName>
        <fullName evidence="3">HECT-type E3 ubiquitin transferase</fullName>
        <ecNumber evidence="3">2.3.2.26</ecNumber>
    </recommendedName>
</protein>
<dbReference type="InterPro" id="IPR040524">
    <property type="entry name" value="HECW1_helix"/>
</dbReference>
<dbReference type="PROSITE" id="PS01159">
    <property type="entry name" value="WW_DOMAIN_1"/>
    <property type="match status" value="2"/>
</dbReference>
<dbReference type="Pfam" id="PF00397">
    <property type="entry name" value="WW"/>
    <property type="match status" value="1"/>
</dbReference>
<feature type="compositionally biased region" description="Low complexity" evidence="8">
    <location>
        <begin position="1080"/>
        <end position="1093"/>
    </location>
</feature>
<dbReference type="PANTHER" id="PTHR11254:SF320">
    <property type="entry name" value="HECT-TYPE E3 UBIQUITIN TRANSFERASE"/>
    <property type="match status" value="1"/>
</dbReference>
<dbReference type="SMART" id="SM00119">
    <property type="entry name" value="HECTc"/>
    <property type="match status" value="1"/>
</dbReference>
<dbReference type="Gene3D" id="2.60.40.2840">
    <property type="match status" value="1"/>
</dbReference>
<evidence type="ECO:0000256" key="5">
    <source>
        <dbReference type="ARBA" id="ARBA00022737"/>
    </source>
</evidence>
<dbReference type="GO" id="GO:0061630">
    <property type="term" value="F:ubiquitin protein ligase activity"/>
    <property type="evidence" value="ECO:0007669"/>
    <property type="project" value="UniProtKB-EC"/>
</dbReference>